<dbReference type="GO" id="GO:0006355">
    <property type="term" value="P:regulation of DNA-templated transcription"/>
    <property type="evidence" value="ECO:0007669"/>
    <property type="project" value="InterPro"/>
</dbReference>
<protein>
    <recommendedName>
        <fullName evidence="10">Homeobox domain-containing protein</fullName>
    </recommendedName>
</protein>
<dbReference type="FunFam" id="1.10.10.60:FF:000059">
    <property type="entry name" value="TGFB-induced factor homeobox 1"/>
    <property type="match status" value="1"/>
</dbReference>
<evidence type="ECO:0000256" key="9">
    <source>
        <dbReference type="SAM" id="MobiDB-lite"/>
    </source>
</evidence>
<evidence type="ECO:0000313" key="11">
    <source>
        <dbReference type="EMBL" id="KAJ6217557.1"/>
    </source>
</evidence>
<keyword evidence="12" id="KW-1185">Reference proteome</keyword>
<dbReference type="InterPro" id="IPR001356">
    <property type="entry name" value="HD"/>
</dbReference>
<comment type="subcellular location">
    <subcellularLocation>
        <location evidence="1 8">Nucleus</location>
    </subcellularLocation>
</comment>
<feature type="compositionally biased region" description="Polar residues" evidence="9">
    <location>
        <begin position="106"/>
        <end position="117"/>
    </location>
</feature>
<dbReference type="GO" id="GO:0048646">
    <property type="term" value="P:anatomical structure formation involved in morphogenesis"/>
    <property type="evidence" value="ECO:0007669"/>
    <property type="project" value="UniProtKB-ARBA"/>
</dbReference>
<evidence type="ECO:0000256" key="1">
    <source>
        <dbReference type="ARBA" id="ARBA00004123"/>
    </source>
</evidence>
<dbReference type="InterPro" id="IPR008422">
    <property type="entry name" value="KN_HD"/>
</dbReference>
<dbReference type="Gene3D" id="1.10.10.60">
    <property type="entry name" value="Homeodomain-like"/>
    <property type="match status" value="1"/>
</dbReference>
<dbReference type="Proteomes" id="UP001142055">
    <property type="component" value="Chromosome 3"/>
</dbReference>
<evidence type="ECO:0000256" key="8">
    <source>
        <dbReference type="PROSITE-ProRule" id="PRU00108"/>
    </source>
</evidence>
<dbReference type="InterPro" id="IPR009057">
    <property type="entry name" value="Homeodomain-like_sf"/>
</dbReference>
<evidence type="ECO:0000313" key="12">
    <source>
        <dbReference type="Proteomes" id="UP001142055"/>
    </source>
</evidence>
<keyword evidence="4 8" id="KW-0371">Homeobox</keyword>
<gene>
    <name evidence="11" type="ORF">RDWZM_008714</name>
</gene>
<keyword evidence="3 8" id="KW-0238">DNA-binding</keyword>
<evidence type="ECO:0000256" key="4">
    <source>
        <dbReference type="ARBA" id="ARBA00023155"/>
    </source>
</evidence>
<dbReference type="SUPFAM" id="SSF46689">
    <property type="entry name" value="Homeodomain-like"/>
    <property type="match status" value="1"/>
</dbReference>
<keyword evidence="2" id="KW-0805">Transcription regulation</keyword>
<evidence type="ECO:0000259" key="10">
    <source>
        <dbReference type="PROSITE" id="PS50071"/>
    </source>
</evidence>
<dbReference type="PANTHER" id="PTHR11850">
    <property type="entry name" value="HOMEOBOX PROTEIN TRANSCRIPTION FACTORS"/>
    <property type="match status" value="1"/>
</dbReference>
<dbReference type="GO" id="GO:0000987">
    <property type="term" value="F:cis-regulatory region sequence-specific DNA binding"/>
    <property type="evidence" value="ECO:0007669"/>
    <property type="project" value="UniProtKB-ARBA"/>
</dbReference>
<dbReference type="SMART" id="SM00389">
    <property type="entry name" value="HOX"/>
    <property type="match status" value="1"/>
</dbReference>
<dbReference type="AlphaFoldDB" id="A0A9Q0M462"/>
<comment type="similarity">
    <text evidence="7">Belongs to the TALE/TGIF homeobox family.</text>
</comment>
<name>A0A9Q0M462_BLOTA</name>
<evidence type="ECO:0000256" key="7">
    <source>
        <dbReference type="ARBA" id="ARBA00038021"/>
    </source>
</evidence>
<evidence type="ECO:0000256" key="6">
    <source>
        <dbReference type="ARBA" id="ARBA00023242"/>
    </source>
</evidence>
<feature type="region of interest" description="Disordered" evidence="9">
    <location>
        <begin position="262"/>
        <end position="283"/>
    </location>
</feature>
<dbReference type="InterPro" id="IPR050224">
    <property type="entry name" value="TALE_homeobox"/>
</dbReference>
<keyword evidence="5" id="KW-0804">Transcription</keyword>
<dbReference type="GO" id="GO:0001654">
    <property type="term" value="P:eye development"/>
    <property type="evidence" value="ECO:0007669"/>
    <property type="project" value="UniProtKB-ARBA"/>
</dbReference>
<feature type="compositionally biased region" description="Polar residues" evidence="9">
    <location>
        <begin position="271"/>
        <end position="283"/>
    </location>
</feature>
<comment type="caution">
    <text evidence="11">The sequence shown here is derived from an EMBL/GenBank/DDBJ whole genome shotgun (WGS) entry which is preliminary data.</text>
</comment>
<feature type="compositionally biased region" description="Low complexity" evidence="9">
    <location>
        <begin position="131"/>
        <end position="147"/>
    </location>
</feature>
<keyword evidence="6 8" id="KW-0539">Nucleus</keyword>
<proteinExistence type="inferred from homology"/>
<organism evidence="11 12">
    <name type="scientific">Blomia tropicalis</name>
    <name type="common">Mite</name>
    <dbReference type="NCBI Taxonomy" id="40697"/>
    <lineage>
        <taxon>Eukaryota</taxon>
        <taxon>Metazoa</taxon>
        <taxon>Ecdysozoa</taxon>
        <taxon>Arthropoda</taxon>
        <taxon>Chelicerata</taxon>
        <taxon>Arachnida</taxon>
        <taxon>Acari</taxon>
        <taxon>Acariformes</taxon>
        <taxon>Sarcoptiformes</taxon>
        <taxon>Astigmata</taxon>
        <taxon>Glycyphagoidea</taxon>
        <taxon>Echimyopodidae</taxon>
        <taxon>Blomia</taxon>
    </lineage>
</organism>
<evidence type="ECO:0000256" key="3">
    <source>
        <dbReference type="ARBA" id="ARBA00023125"/>
    </source>
</evidence>
<accession>A0A9Q0M462</accession>
<sequence length="283" mass="31476">MSSNRKRRGNLPKESVKILRLWLYEHRYNAYPSDQEKQYLSQMANLSVLQVCNWFINARRRILPDIIRKEGNDPLKYTITRKSSNKRQHNIDLNNSSGSDYGFGSIENQGGSNDDGFSSSESELDGDADSDSGSTTSTAHSNASTYSRHLSNSSFSDSPIKLTKRWRKNHEEDQLQQAEVVTVAADTKRPNILDLTFGASACTNTSIVNWLNQTTNIALETPDYSPVSSSLSSPTSISSSNTDDEPFNYLYLLASAAVDRLSNSSNSNSNDQVPNNLELTIKT</sequence>
<dbReference type="OMA" id="NTSIVNW"/>
<dbReference type="GO" id="GO:0005634">
    <property type="term" value="C:nucleus"/>
    <property type="evidence" value="ECO:0007669"/>
    <property type="project" value="UniProtKB-SubCell"/>
</dbReference>
<dbReference type="OrthoDB" id="10056939at2759"/>
<dbReference type="Pfam" id="PF05920">
    <property type="entry name" value="Homeobox_KN"/>
    <property type="match status" value="1"/>
</dbReference>
<feature type="region of interest" description="Disordered" evidence="9">
    <location>
        <begin position="80"/>
        <end position="155"/>
    </location>
</feature>
<evidence type="ECO:0000256" key="2">
    <source>
        <dbReference type="ARBA" id="ARBA00023015"/>
    </source>
</evidence>
<dbReference type="CDD" id="cd00086">
    <property type="entry name" value="homeodomain"/>
    <property type="match status" value="1"/>
</dbReference>
<feature type="DNA-binding region" description="Homeobox" evidence="8">
    <location>
        <begin position="4"/>
        <end position="66"/>
    </location>
</feature>
<evidence type="ECO:0000256" key="5">
    <source>
        <dbReference type="ARBA" id="ARBA00023163"/>
    </source>
</evidence>
<feature type="domain" description="Homeobox" evidence="10">
    <location>
        <begin position="2"/>
        <end position="65"/>
    </location>
</feature>
<dbReference type="EMBL" id="JAPWDV010000003">
    <property type="protein sequence ID" value="KAJ6217557.1"/>
    <property type="molecule type" value="Genomic_DNA"/>
</dbReference>
<dbReference type="PROSITE" id="PS50071">
    <property type="entry name" value="HOMEOBOX_2"/>
    <property type="match status" value="1"/>
</dbReference>
<reference evidence="11" key="1">
    <citation type="submission" date="2022-12" db="EMBL/GenBank/DDBJ databases">
        <title>Genome assemblies of Blomia tropicalis.</title>
        <authorList>
            <person name="Cui Y."/>
        </authorList>
    </citation>
    <scope>NUCLEOTIDE SEQUENCE</scope>
    <source>
        <tissue evidence="11">Adult mites</tissue>
    </source>
</reference>